<dbReference type="PROSITE" id="PS52050">
    <property type="entry name" value="WYL"/>
    <property type="match status" value="1"/>
</dbReference>
<dbReference type="Proteomes" id="UP000307087">
    <property type="component" value="Unassembled WGS sequence"/>
</dbReference>
<dbReference type="OrthoDB" id="3268930at2"/>
<accession>A0A4S8N1X7</accession>
<dbReference type="Pfam" id="PF13280">
    <property type="entry name" value="WYL"/>
    <property type="match status" value="1"/>
</dbReference>
<dbReference type="InterPro" id="IPR057727">
    <property type="entry name" value="WCX_dom"/>
</dbReference>
<name>A0A4S8N1X7_9ACTN</name>
<evidence type="ECO:0000313" key="3">
    <source>
        <dbReference type="EMBL" id="THV09401.1"/>
    </source>
</evidence>
<organism evidence="3 4">
    <name type="scientific">Nocardioides caeni</name>
    <dbReference type="NCBI Taxonomy" id="574700"/>
    <lineage>
        <taxon>Bacteria</taxon>
        <taxon>Bacillati</taxon>
        <taxon>Actinomycetota</taxon>
        <taxon>Actinomycetes</taxon>
        <taxon>Propionibacteriales</taxon>
        <taxon>Nocardioidaceae</taxon>
        <taxon>Nocardioides</taxon>
    </lineage>
</organism>
<dbReference type="EMBL" id="STGW01000013">
    <property type="protein sequence ID" value="THV09401.1"/>
    <property type="molecule type" value="Genomic_DNA"/>
</dbReference>
<reference evidence="3 4" key="1">
    <citation type="journal article" date="2009" name="Int. J. Syst. Evol. Microbiol.">
        <title>Nocardioides caeni sp. nov., isolated from wastewater.</title>
        <authorList>
            <person name="Yoon J.H."/>
            <person name="Kang S.J."/>
            <person name="Park S."/>
            <person name="Kim W."/>
            <person name="Oh T.K."/>
        </authorList>
    </citation>
    <scope>NUCLEOTIDE SEQUENCE [LARGE SCALE GENOMIC DNA]</scope>
    <source>
        <strain evidence="3 4">DSM 23134</strain>
    </source>
</reference>
<evidence type="ECO:0000313" key="4">
    <source>
        <dbReference type="Proteomes" id="UP000307087"/>
    </source>
</evidence>
<dbReference type="AlphaFoldDB" id="A0A4S8N1X7"/>
<dbReference type="InterPro" id="IPR051534">
    <property type="entry name" value="CBASS_pafABC_assoc_protein"/>
</dbReference>
<evidence type="ECO:0000259" key="2">
    <source>
        <dbReference type="Pfam" id="PF25583"/>
    </source>
</evidence>
<dbReference type="InterPro" id="IPR026881">
    <property type="entry name" value="WYL_dom"/>
</dbReference>
<dbReference type="Pfam" id="PF25583">
    <property type="entry name" value="WCX"/>
    <property type="match status" value="1"/>
</dbReference>
<dbReference type="RefSeq" id="WP_136563864.1">
    <property type="nucleotide sequence ID" value="NZ_BAABLS010000009.1"/>
</dbReference>
<keyword evidence="4" id="KW-1185">Reference proteome</keyword>
<sequence>MPAPKSERLLNLLIMLLVQRRPIGKDRIRELLYPDSRPDAFEKMFERDKDELRSLGVPVEVATIDPLFEDEVGYRIPPEAFALPSIDLTAEEAAVVGIAARVWQHATMAQVTSEAVRKLSAAGIDVDLGALDIAQPVLTAEEPGFEACWRAACERMVIEFDYRRPGADSAMRRHVQPWGVVRSSGRWYVVGYDTDRGAERVFRLSRVEGDVHAVGTPRAFEIPPDTDIREIARRLAPPTVPERVVLLVRSGAGESLRRTAEQVATDVTGPDGSAGWDRLEVERAPVGILDDVLSHGPDVVVLEPASLRARVVARLEGALAGALR</sequence>
<feature type="domain" description="WCX" evidence="2">
    <location>
        <begin position="242"/>
        <end position="319"/>
    </location>
</feature>
<dbReference type="PANTHER" id="PTHR34580">
    <property type="match status" value="1"/>
</dbReference>
<protein>
    <submittedName>
        <fullName evidence="3">WYL domain-containing protein</fullName>
    </submittedName>
</protein>
<dbReference type="PANTHER" id="PTHR34580:SF3">
    <property type="entry name" value="PROTEIN PAFB"/>
    <property type="match status" value="1"/>
</dbReference>
<evidence type="ECO:0000259" key="1">
    <source>
        <dbReference type="Pfam" id="PF13280"/>
    </source>
</evidence>
<gene>
    <name evidence="3" type="ORF">E9934_15785</name>
</gene>
<comment type="caution">
    <text evidence="3">The sequence shown here is derived from an EMBL/GenBank/DDBJ whole genome shotgun (WGS) entry which is preliminary data.</text>
</comment>
<feature type="domain" description="WYL" evidence="1">
    <location>
        <begin position="145"/>
        <end position="208"/>
    </location>
</feature>
<proteinExistence type="predicted"/>